<reference evidence="3" key="2">
    <citation type="submission" date="2020-06" db="EMBL/GenBank/DDBJ databases">
        <authorList>
            <person name="Sheffer M."/>
        </authorList>
    </citation>
    <scope>NUCLEOTIDE SEQUENCE</scope>
</reference>
<dbReference type="GO" id="GO:0009968">
    <property type="term" value="P:negative regulation of signal transduction"/>
    <property type="evidence" value="ECO:0007669"/>
    <property type="project" value="UniProtKB-KW"/>
</dbReference>
<evidence type="ECO:0000313" key="3">
    <source>
        <dbReference type="EMBL" id="KAF8777167.1"/>
    </source>
</evidence>
<protein>
    <submittedName>
        <fullName evidence="3">Regulator of G-protein signaling 7 like protein</fullName>
    </submittedName>
</protein>
<dbReference type="InterPro" id="IPR047016">
    <property type="entry name" value="RGS6/7/9/11"/>
</dbReference>
<accession>A0A8T0EN49</accession>
<sequence>MAYRRKGDSGNGQTPGCDDNPNHIVYRKMERIVERMQDEQNGVPVKTVKSFMSKIPSVFTDIHFNSLYGKGKIFSAQ</sequence>
<proteinExistence type="predicted"/>
<dbReference type="SUPFAM" id="SSF46785">
    <property type="entry name" value="Winged helix' DNA-binding domain"/>
    <property type="match status" value="1"/>
</dbReference>
<keyword evidence="1" id="KW-0734">Signal transduction inhibitor</keyword>
<dbReference type="PANTHER" id="PTHR45746">
    <property type="entry name" value="LP21163P"/>
    <property type="match status" value="1"/>
</dbReference>
<dbReference type="Gene3D" id="1.10.10.10">
    <property type="entry name" value="Winged helix-like DNA-binding domain superfamily/Winged helix DNA-binding domain"/>
    <property type="match status" value="1"/>
</dbReference>
<organism evidence="3 4">
    <name type="scientific">Argiope bruennichi</name>
    <name type="common">Wasp spider</name>
    <name type="synonym">Aranea bruennichi</name>
    <dbReference type="NCBI Taxonomy" id="94029"/>
    <lineage>
        <taxon>Eukaryota</taxon>
        <taxon>Metazoa</taxon>
        <taxon>Ecdysozoa</taxon>
        <taxon>Arthropoda</taxon>
        <taxon>Chelicerata</taxon>
        <taxon>Arachnida</taxon>
        <taxon>Araneae</taxon>
        <taxon>Araneomorphae</taxon>
        <taxon>Entelegynae</taxon>
        <taxon>Araneoidea</taxon>
        <taxon>Araneidae</taxon>
        <taxon>Argiope</taxon>
    </lineage>
</organism>
<dbReference type="EMBL" id="JABXBU010002072">
    <property type="protein sequence ID" value="KAF8777167.1"/>
    <property type="molecule type" value="Genomic_DNA"/>
</dbReference>
<dbReference type="InterPro" id="IPR036390">
    <property type="entry name" value="WH_DNA-bd_sf"/>
</dbReference>
<keyword evidence="4" id="KW-1185">Reference proteome</keyword>
<dbReference type="GO" id="GO:0005737">
    <property type="term" value="C:cytoplasm"/>
    <property type="evidence" value="ECO:0007669"/>
    <property type="project" value="TreeGrafter"/>
</dbReference>
<feature type="region of interest" description="Disordered" evidence="2">
    <location>
        <begin position="1"/>
        <end position="22"/>
    </location>
</feature>
<dbReference type="InterPro" id="IPR036388">
    <property type="entry name" value="WH-like_DNA-bd_sf"/>
</dbReference>
<name>A0A8T0EN49_ARGBR</name>
<dbReference type="GO" id="GO:0005096">
    <property type="term" value="F:GTPase activator activity"/>
    <property type="evidence" value="ECO:0007669"/>
    <property type="project" value="TreeGrafter"/>
</dbReference>
<comment type="caution">
    <text evidence="3">The sequence shown here is derived from an EMBL/GenBank/DDBJ whole genome shotgun (WGS) entry which is preliminary data.</text>
</comment>
<evidence type="ECO:0000256" key="1">
    <source>
        <dbReference type="ARBA" id="ARBA00022700"/>
    </source>
</evidence>
<gene>
    <name evidence="3" type="ORF">HNY73_014081</name>
</gene>
<dbReference type="GO" id="GO:0008277">
    <property type="term" value="P:regulation of G protein-coupled receptor signaling pathway"/>
    <property type="evidence" value="ECO:0007669"/>
    <property type="project" value="InterPro"/>
</dbReference>
<dbReference type="Proteomes" id="UP000807504">
    <property type="component" value="Unassembled WGS sequence"/>
</dbReference>
<dbReference type="GO" id="GO:0043005">
    <property type="term" value="C:neuron projection"/>
    <property type="evidence" value="ECO:0007669"/>
    <property type="project" value="TreeGrafter"/>
</dbReference>
<evidence type="ECO:0000256" key="2">
    <source>
        <dbReference type="SAM" id="MobiDB-lite"/>
    </source>
</evidence>
<dbReference type="AlphaFoldDB" id="A0A8T0EN49"/>
<dbReference type="PANTHER" id="PTHR45746:SF6">
    <property type="entry name" value="LP21163P"/>
    <property type="match status" value="1"/>
</dbReference>
<reference evidence="3" key="1">
    <citation type="journal article" date="2020" name="bioRxiv">
        <title>Chromosome-level reference genome of the European wasp spider Argiope bruennichi: a resource for studies on range expansion and evolutionary adaptation.</title>
        <authorList>
            <person name="Sheffer M.M."/>
            <person name="Hoppe A."/>
            <person name="Krehenwinkel H."/>
            <person name="Uhl G."/>
            <person name="Kuss A.W."/>
            <person name="Jensen L."/>
            <person name="Jensen C."/>
            <person name="Gillespie R.G."/>
            <person name="Hoff K.J."/>
            <person name="Prost S."/>
        </authorList>
    </citation>
    <scope>NUCLEOTIDE SEQUENCE</scope>
</reference>
<evidence type="ECO:0000313" key="4">
    <source>
        <dbReference type="Proteomes" id="UP000807504"/>
    </source>
</evidence>